<evidence type="ECO:0000256" key="6">
    <source>
        <dbReference type="ARBA" id="ARBA00012483"/>
    </source>
</evidence>
<dbReference type="InterPro" id="IPR026951">
    <property type="entry name" value="PPIL2_U-box_dom"/>
</dbReference>
<dbReference type="Pfam" id="PF00160">
    <property type="entry name" value="Pro_isomerase"/>
    <property type="match status" value="1"/>
</dbReference>
<dbReference type="GO" id="GO:0000209">
    <property type="term" value="P:protein polyubiquitination"/>
    <property type="evidence" value="ECO:0007669"/>
    <property type="project" value="TreeGrafter"/>
</dbReference>
<feature type="region of interest" description="Disordered" evidence="10">
    <location>
        <begin position="525"/>
        <end position="565"/>
    </location>
</feature>
<evidence type="ECO:0000256" key="8">
    <source>
        <dbReference type="ARBA" id="ARBA00022786"/>
    </source>
</evidence>
<name>A0AAD5VT48_9AGAR</name>
<comment type="caution">
    <text evidence="13">The sequence shown here is derived from an EMBL/GenBank/DDBJ whole genome shotgun (WGS) entry which is preliminary data.</text>
</comment>
<feature type="domain" description="PPIase cyclophilin-type" evidence="11">
    <location>
        <begin position="309"/>
        <end position="454"/>
    </location>
</feature>
<keyword evidence="9" id="KW-0539">Nucleus</keyword>
<evidence type="ECO:0000256" key="10">
    <source>
        <dbReference type="SAM" id="MobiDB-lite"/>
    </source>
</evidence>
<evidence type="ECO:0000256" key="4">
    <source>
        <dbReference type="ARBA" id="ARBA00004123"/>
    </source>
</evidence>
<evidence type="ECO:0000256" key="3">
    <source>
        <dbReference type="ARBA" id="ARBA00003697"/>
    </source>
</evidence>
<comment type="similarity">
    <text evidence="5">Belongs to the cyclophilin-type PPIase family. PPIL2 subfamily.</text>
</comment>
<evidence type="ECO:0000256" key="1">
    <source>
        <dbReference type="ARBA" id="ARBA00000900"/>
    </source>
</evidence>
<evidence type="ECO:0000256" key="5">
    <source>
        <dbReference type="ARBA" id="ARBA00007930"/>
    </source>
</evidence>
<dbReference type="Gene3D" id="2.40.100.10">
    <property type="entry name" value="Cyclophilin-like"/>
    <property type="match status" value="1"/>
</dbReference>
<dbReference type="GO" id="GO:0006457">
    <property type="term" value="P:protein folding"/>
    <property type="evidence" value="ECO:0007669"/>
    <property type="project" value="InterPro"/>
</dbReference>
<proteinExistence type="inferred from homology"/>
<evidence type="ECO:0000313" key="14">
    <source>
        <dbReference type="Proteomes" id="UP001213000"/>
    </source>
</evidence>
<dbReference type="InterPro" id="IPR003613">
    <property type="entry name" value="Ubox_domain"/>
</dbReference>
<dbReference type="InterPro" id="IPR013083">
    <property type="entry name" value="Znf_RING/FYVE/PHD"/>
</dbReference>
<dbReference type="PROSITE" id="PS00170">
    <property type="entry name" value="CSA_PPIASE_1"/>
    <property type="match status" value="1"/>
</dbReference>
<dbReference type="EC" id="2.3.2.27" evidence="6"/>
<comment type="catalytic activity">
    <reaction evidence="1">
        <text>S-ubiquitinyl-[E2 ubiquitin-conjugating enzyme]-L-cysteine + [acceptor protein]-L-lysine = [E2 ubiquitin-conjugating enzyme]-L-cysteine + N(6)-ubiquitinyl-[acceptor protein]-L-lysine.</text>
        <dbReference type="EC" id="2.3.2.27"/>
    </reaction>
</comment>
<dbReference type="PANTHER" id="PTHR45625">
    <property type="entry name" value="PEPTIDYL-PROLYL CIS-TRANS ISOMERASE-RELATED"/>
    <property type="match status" value="1"/>
</dbReference>
<gene>
    <name evidence="13" type="ORF">NP233_g5301</name>
</gene>
<dbReference type="SUPFAM" id="SSF57850">
    <property type="entry name" value="RING/U-box"/>
    <property type="match status" value="1"/>
</dbReference>
<evidence type="ECO:0000256" key="9">
    <source>
        <dbReference type="ARBA" id="ARBA00023242"/>
    </source>
</evidence>
<dbReference type="InterPro" id="IPR020892">
    <property type="entry name" value="Cyclophilin-type_PPIase_CS"/>
</dbReference>
<dbReference type="AlphaFoldDB" id="A0AAD5VT48"/>
<evidence type="ECO:0000259" key="12">
    <source>
        <dbReference type="PROSITE" id="PS51698"/>
    </source>
</evidence>
<dbReference type="InterPro" id="IPR002130">
    <property type="entry name" value="Cyclophilin-type_PPIase_dom"/>
</dbReference>
<feature type="domain" description="U-box" evidence="12">
    <location>
        <begin position="40"/>
        <end position="119"/>
    </location>
</feature>
<evidence type="ECO:0000256" key="2">
    <source>
        <dbReference type="ARBA" id="ARBA00000971"/>
    </source>
</evidence>
<evidence type="ECO:0000256" key="7">
    <source>
        <dbReference type="ARBA" id="ARBA00022679"/>
    </source>
</evidence>
<dbReference type="GO" id="GO:0061630">
    <property type="term" value="F:ubiquitin protein ligase activity"/>
    <property type="evidence" value="ECO:0007669"/>
    <property type="project" value="UniProtKB-EC"/>
</dbReference>
<dbReference type="InterPro" id="IPR044666">
    <property type="entry name" value="Cyclophilin_A-like"/>
</dbReference>
<comment type="catalytic activity">
    <reaction evidence="2">
        <text>[protein]-peptidylproline (omega=180) = [protein]-peptidylproline (omega=0)</text>
        <dbReference type="Rhea" id="RHEA:16237"/>
        <dbReference type="Rhea" id="RHEA-COMP:10747"/>
        <dbReference type="Rhea" id="RHEA-COMP:10748"/>
        <dbReference type="ChEBI" id="CHEBI:83833"/>
        <dbReference type="ChEBI" id="CHEBI:83834"/>
        <dbReference type="EC" id="5.2.1.8"/>
    </reaction>
</comment>
<dbReference type="SUPFAM" id="SSF50891">
    <property type="entry name" value="Cyclophilin-like"/>
    <property type="match status" value="1"/>
</dbReference>
<keyword evidence="14" id="KW-1185">Reference proteome</keyword>
<dbReference type="PROSITE" id="PS51698">
    <property type="entry name" value="U_BOX"/>
    <property type="match status" value="1"/>
</dbReference>
<keyword evidence="8" id="KW-0833">Ubl conjugation pathway</keyword>
<keyword evidence="7" id="KW-0808">Transferase</keyword>
<reference evidence="13" key="1">
    <citation type="submission" date="2022-07" db="EMBL/GenBank/DDBJ databases">
        <title>Genome Sequence of Leucocoprinus birnbaumii.</title>
        <authorList>
            <person name="Buettner E."/>
        </authorList>
    </citation>
    <scope>NUCLEOTIDE SEQUENCE</scope>
    <source>
        <strain evidence="13">VT141</strain>
    </source>
</reference>
<sequence>MGHGNSNKLYITHEEHTGKFGSHSSSVGFKAKQEAPHPGARTPFDCCALSFQPFSHPVCARSSDGTGTVFDLVNIIPWLKQHNNTHPFTKEPLAPTDLITLHYSRKEATGEIHDPVSFKPFSEHSHIVAVATTGNVYLAESVKGNKDLLADIPIKKTDIITLQNPHGMPSVSVAAATSAVSASTSKDKAAPPTTGPSKVVAKPAAAGPVAAVKKTAEPCQASLSLHPITQLTPTYSPTGNISPYSSGLPGAALTSTSVDPHTQSAKLLWDEEELMFEEFVNPTGKKKGKDKDIGKRRAYVRVVTSLGGGSLNLELYCEKAPKTCYNFLMLARAGKYDNCLFHRLVPGFMVQTGDPTGTGAGGESYWGKPFRDEYDLKGAATHDSRGILAMANKGAATNGRWYLTFRPTPHLDKKHTVFGKLVGGEDVLDTIEKMPVKAGTERPAKPIRITEIVMTSYQDPFEEYKKRHEKKLARQAAAEANGTAQKSDKPKDDVNWFGLKVGSNSAAFGTGETGTGGIGKYLSLGGNATPAGQKRPQAAVSSATNGEIEEPKKKRKLGFGDFENW</sequence>
<comment type="function">
    <text evidence="3">May catalyze the cis-trans isomerization of proline imidic peptide bonds in oligopeptides thereby assisting the folding of proteins. May also function as a chaperone, playing a role in intracellular transport of proteins. May also have a protein ubiquitin ligase activity acting as an E3 ubiquitin protein ligase or as a ubiquitin-ubiquitin ligase promoting elongation of ubiquitin chains on proteins.</text>
</comment>
<dbReference type="GO" id="GO:0003755">
    <property type="term" value="F:peptidyl-prolyl cis-trans isomerase activity"/>
    <property type="evidence" value="ECO:0007669"/>
    <property type="project" value="UniProtKB-EC"/>
</dbReference>
<dbReference type="EMBL" id="JANIEX010000309">
    <property type="protein sequence ID" value="KAJ3569061.1"/>
    <property type="molecule type" value="Genomic_DNA"/>
</dbReference>
<dbReference type="PROSITE" id="PS50072">
    <property type="entry name" value="CSA_PPIASE_2"/>
    <property type="match status" value="1"/>
</dbReference>
<comment type="subcellular location">
    <subcellularLocation>
        <location evidence="4">Nucleus</location>
    </subcellularLocation>
</comment>
<dbReference type="CDD" id="cd16663">
    <property type="entry name" value="RING-Ubox_PPIL2"/>
    <property type="match status" value="1"/>
</dbReference>
<protein>
    <recommendedName>
        <fullName evidence="6">RING-type E3 ubiquitin transferase</fullName>
        <ecNumber evidence="6">2.3.2.27</ecNumber>
    </recommendedName>
</protein>
<dbReference type="SMART" id="SM00504">
    <property type="entry name" value="Ubox"/>
    <property type="match status" value="1"/>
</dbReference>
<accession>A0AAD5VT48</accession>
<organism evidence="13 14">
    <name type="scientific">Leucocoprinus birnbaumii</name>
    <dbReference type="NCBI Taxonomy" id="56174"/>
    <lineage>
        <taxon>Eukaryota</taxon>
        <taxon>Fungi</taxon>
        <taxon>Dikarya</taxon>
        <taxon>Basidiomycota</taxon>
        <taxon>Agaricomycotina</taxon>
        <taxon>Agaricomycetes</taxon>
        <taxon>Agaricomycetidae</taxon>
        <taxon>Agaricales</taxon>
        <taxon>Agaricineae</taxon>
        <taxon>Agaricaceae</taxon>
        <taxon>Leucocoprinus</taxon>
    </lineage>
</organism>
<dbReference type="PRINTS" id="PR00153">
    <property type="entry name" value="CSAPPISMRASE"/>
</dbReference>
<dbReference type="PANTHER" id="PTHR45625:SF1">
    <property type="entry name" value="RING-TYPE E3 UBIQUITIN-PROTEIN LIGASE PPIL2"/>
    <property type="match status" value="1"/>
</dbReference>
<dbReference type="Proteomes" id="UP001213000">
    <property type="component" value="Unassembled WGS sequence"/>
</dbReference>
<dbReference type="Gene3D" id="3.30.40.10">
    <property type="entry name" value="Zinc/RING finger domain, C3HC4 (zinc finger)"/>
    <property type="match status" value="1"/>
</dbReference>
<dbReference type="GO" id="GO:0071013">
    <property type="term" value="C:catalytic step 2 spliceosome"/>
    <property type="evidence" value="ECO:0007669"/>
    <property type="project" value="TreeGrafter"/>
</dbReference>
<evidence type="ECO:0000313" key="13">
    <source>
        <dbReference type="EMBL" id="KAJ3569061.1"/>
    </source>
</evidence>
<dbReference type="InterPro" id="IPR029000">
    <property type="entry name" value="Cyclophilin-like_dom_sf"/>
</dbReference>
<evidence type="ECO:0000259" key="11">
    <source>
        <dbReference type="PROSITE" id="PS50072"/>
    </source>
</evidence>